<dbReference type="AlphaFoldDB" id="A0A8S0S5V2"/>
<evidence type="ECO:0000313" key="2">
    <source>
        <dbReference type="Proteomes" id="UP000594638"/>
    </source>
</evidence>
<proteinExistence type="predicted"/>
<comment type="caution">
    <text evidence="1">The sequence shown here is derived from an EMBL/GenBank/DDBJ whole genome shotgun (WGS) entry which is preliminary data.</text>
</comment>
<sequence length="116" mass="12906">MRKPDFATVMTIGLSTGGTDRRYGRQSAHQLCHLIVLVVLGEVNCCFGECERCRYHRRCVDTIITAKCYSDTIIAACNVHPIEFDIGLLCCACVRVKERGWWLGGFVELGGFLGFG</sequence>
<reference evidence="1 2" key="1">
    <citation type="submission" date="2019-12" db="EMBL/GenBank/DDBJ databases">
        <authorList>
            <person name="Alioto T."/>
            <person name="Alioto T."/>
            <person name="Gomez Garrido J."/>
        </authorList>
    </citation>
    <scope>NUCLEOTIDE SEQUENCE [LARGE SCALE GENOMIC DNA]</scope>
</reference>
<keyword evidence="2" id="KW-1185">Reference proteome</keyword>
<gene>
    <name evidence="1" type="ORF">OLEA9_A050499</name>
</gene>
<dbReference type="Proteomes" id="UP000594638">
    <property type="component" value="Unassembled WGS sequence"/>
</dbReference>
<organism evidence="1 2">
    <name type="scientific">Olea europaea subsp. europaea</name>
    <dbReference type="NCBI Taxonomy" id="158383"/>
    <lineage>
        <taxon>Eukaryota</taxon>
        <taxon>Viridiplantae</taxon>
        <taxon>Streptophyta</taxon>
        <taxon>Embryophyta</taxon>
        <taxon>Tracheophyta</taxon>
        <taxon>Spermatophyta</taxon>
        <taxon>Magnoliopsida</taxon>
        <taxon>eudicotyledons</taxon>
        <taxon>Gunneridae</taxon>
        <taxon>Pentapetalae</taxon>
        <taxon>asterids</taxon>
        <taxon>lamiids</taxon>
        <taxon>Lamiales</taxon>
        <taxon>Oleaceae</taxon>
        <taxon>Oleeae</taxon>
        <taxon>Olea</taxon>
    </lineage>
</organism>
<name>A0A8S0S5V2_OLEEU</name>
<accession>A0A8S0S5V2</accession>
<protein>
    <submittedName>
        <fullName evidence="1">Uncharacterized protein</fullName>
    </submittedName>
</protein>
<dbReference type="Gramene" id="OE9A050499T1">
    <property type="protein sequence ID" value="OE9A050499C1"/>
    <property type="gene ID" value="OE9A050499"/>
</dbReference>
<dbReference type="EMBL" id="CACTIH010003898">
    <property type="protein sequence ID" value="CAA2987033.1"/>
    <property type="molecule type" value="Genomic_DNA"/>
</dbReference>
<evidence type="ECO:0000313" key="1">
    <source>
        <dbReference type="EMBL" id="CAA2987033.1"/>
    </source>
</evidence>